<accession>A0A8B8B048</accession>
<feature type="domain" description="Tyrosine specific protein phosphatases" evidence="7">
    <location>
        <begin position="202"/>
        <end position="277"/>
    </location>
</feature>
<dbReference type="Gene3D" id="3.90.190.10">
    <property type="entry name" value="Protein tyrosine phosphatase superfamily"/>
    <property type="match status" value="2"/>
</dbReference>
<evidence type="ECO:0000259" key="6">
    <source>
        <dbReference type="PROSITE" id="PS50055"/>
    </source>
</evidence>
<dbReference type="InterPro" id="IPR050348">
    <property type="entry name" value="Protein-Tyr_Phosphatase"/>
</dbReference>
<feature type="domain" description="Tyrosine specific protein phosphatases" evidence="7">
    <location>
        <begin position="502"/>
        <end position="555"/>
    </location>
</feature>
<evidence type="ECO:0000256" key="2">
    <source>
        <dbReference type="ARBA" id="ARBA00013064"/>
    </source>
</evidence>
<dbReference type="InterPro" id="IPR003595">
    <property type="entry name" value="Tyr_Pase_cat"/>
</dbReference>
<protein>
    <recommendedName>
        <fullName evidence="2">protein-tyrosine-phosphatase</fullName>
        <ecNumber evidence="2">3.1.3.48</ecNumber>
    </recommendedName>
</protein>
<keyword evidence="3" id="KW-0378">Hydrolase</keyword>
<dbReference type="AlphaFoldDB" id="A0A8B8B048"/>
<dbReference type="RefSeq" id="XP_022296785.1">
    <property type="nucleotide sequence ID" value="XM_022441077.1"/>
</dbReference>
<evidence type="ECO:0000256" key="4">
    <source>
        <dbReference type="ARBA" id="ARBA00022912"/>
    </source>
</evidence>
<dbReference type="Proteomes" id="UP000694844">
    <property type="component" value="Chromosome 8"/>
</dbReference>
<dbReference type="PANTHER" id="PTHR19134:SF562">
    <property type="entry name" value="PROTEIN-TYROSINE-PHOSPHATASE"/>
    <property type="match status" value="1"/>
</dbReference>
<comment type="similarity">
    <text evidence="1">Belongs to the protein-tyrosine phosphatase family.</text>
</comment>
<feature type="domain" description="Tyrosine-protein phosphatase" evidence="6">
    <location>
        <begin position="317"/>
        <end position="564"/>
    </location>
</feature>
<keyword evidence="8" id="KW-1185">Reference proteome</keyword>
<dbReference type="InterPro" id="IPR000242">
    <property type="entry name" value="PTP_cat"/>
</dbReference>
<evidence type="ECO:0000259" key="7">
    <source>
        <dbReference type="PROSITE" id="PS50056"/>
    </source>
</evidence>
<dbReference type="PANTHER" id="PTHR19134">
    <property type="entry name" value="RECEPTOR-TYPE TYROSINE-PROTEIN PHOSPHATASE"/>
    <property type="match status" value="1"/>
</dbReference>
<feature type="domain" description="Tyrosine-protein phosphatase" evidence="6">
    <location>
        <begin position="31"/>
        <end position="286"/>
    </location>
</feature>
<name>A0A8B8B048_CRAVI</name>
<dbReference type="GO" id="GO:0004725">
    <property type="term" value="F:protein tyrosine phosphatase activity"/>
    <property type="evidence" value="ECO:0007669"/>
    <property type="project" value="UniProtKB-EC"/>
</dbReference>
<dbReference type="PROSITE" id="PS00383">
    <property type="entry name" value="TYR_PHOSPHATASE_1"/>
    <property type="match status" value="1"/>
</dbReference>
<dbReference type="InterPro" id="IPR016130">
    <property type="entry name" value="Tyr_Pase_AS"/>
</dbReference>
<dbReference type="SMART" id="SM00194">
    <property type="entry name" value="PTPc"/>
    <property type="match status" value="2"/>
</dbReference>
<dbReference type="PROSITE" id="PS50056">
    <property type="entry name" value="TYR_PHOSPHATASE_2"/>
    <property type="match status" value="2"/>
</dbReference>
<evidence type="ECO:0000256" key="5">
    <source>
        <dbReference type="ARBA" id="ARBA00051722"/>
    </source>
</evidence>
<dbReference type="GeneID" id="111106412"/>
<evidence type="ECO:0000256" key="1">
    <source>
        <dbReference type="ARBA" id="ARBA00009580"/>
    </source>
</evidence>
<reference evidence="9" key="1">
    <citation type="submission" date="2025-08" db="UniProtKB">
        <authorList>
            <consortium name="RefSeq"/>
        </authorList>
    </citation>
    <scope>IDENTIFICATION</scope>
    <source>
        <tissue evidence="9">Whole sample</tissue>
    </source>
</reference>
<dbReference type="PRINTS" id="PR00700">
    <property type="entry name" value="PRTYPHPHTASE"/>
</dbReference>
<evidence type="ECO:0000313" key="8">
    <source>
        <dbReference type="Proteomes" id="UP000694844"/>
    </source>
</evidence>
<sequence>MYENADQVPDVYISEIKEAIEVKSRNKNSGFKKEYSLLPYGENYPCSAGKQPGNATKNRFKTTFPYDHSRVVLKVDNAISSDYINANFITGSVREHEYIASQGPKQHTVNDFWAMIWQEKVTQLVMLTGLMEGGKVKCTKYWPDLGIEKECGNMKIRLEKEKYFASHAVRSMKILNKAANTSRSLTQFHYTSWPDHGTPEPLDLVLFHNHVMTSRASSDTSPLVVHCSAGIGRTGTYIALDALCKTGRTSGKVNVMECVKAMRIDRMNMVQTYEQYMTIYVGLFEAFRAPIKALNVSDFVQKAESMHNHEPANRTVIRKEFQQLHTILPEYGPEDYKFAKENNSTNSSNTILPLDKYGLHLTPLPNCRGSFINAVYLPSCKDEKAFILTEYPSSESVVDFLRLIKDHEADYIIFMNPADDVMKGWLPSTSEPISYPPFTLSLHSATESDVKTKKLLISRAGEAITCVVAEPIALIDTSKPDTSTIRKLVNYALGISTVNAAIVVSKDGAEFCGVFCAIYNCLQQMRIEDSIDVFTAVRHMRIRRPELCQTQEEYGFIYKTLLDHIQSESENVYCNM</sequence>
<dbReference type="InterPro" id="IPR000387">
    <property type="entry name" value="Tyr_Pase_dom"/>
</dbReference>
<dbReference type="InterPro" id="IPR029021">
    <property type="entry name" value="Prot-tyrosine_phosphatase-like"/>
</dbReference>
<dbReference type="Pfam" id="PF00102">
    <property type="entry name" value="Y_phosphatase"/>
    <property type="match status" value="2"/>
</dbReference>
<comment type="catalytic activity">
    <reaction evidence="5">
        <text>O-phospho-L-tyrosyl-[protein] + H2O = L-tyrosyl-[protein] + phosphate</text>
        <dbReference type="Rhea" id="RHEA:10684"/>
        <dbReference type="Rhea" id="RHEA-COMP:10136"/>
        <dbReference type="Rhea" id="RHEA-COMP:20101"/>
        <dbReference type="ChEBI" id="CHEBI:15377"/>
        <dbReference type="ChEBI" id="CHEBI:43474"/>
        <dbReference type="ChEBI" id="CHEBI:46858"/>
        <dbReference type="ChEBI" id="CHEBI:61978"/>
        <dbReference type="EC" id="3.1.3.48"/>
    </reaction>
</comment>
<keyword evidence="4" id="KW-0904">Protein phosphatase</keyword>
<dbReference type="CDD" id="cd00047">
    <property type="entry name" value="PTPc"/>
    <property type="match status" value="1"/>
</dbReference>
<dbReference type="EC" id="3.1.3.48" evidence="2"/>
<proteinExistence type="inferred from homology"/>
<dbReference type="SMART" id="SM00404">
    <property type="entry name" value="PTPc_motif"/>
    <property type="match status" value="2"/>
</dbReference>
<evidence type="ECO:0000313" key="9">
    <source>
        <dbReference type="RefSeq" id="XP_022296785.1"/>
    </source>
</evidence>
<dbReference type="FunFam" id="3.90.190.10:FF:000102">
    <property type="entry name" value="Receptor-type tyrosine-protein phosphatase"/>
    <property type="match status" value="1"/>
</dbReference>
<dbReference type="OrthoDB" id="5981934at2759"/>
<gene>
    <name evidence="9" type="primary">LOC111106412</name>
</gene>
<dbReference type="PROSITE" id="PS50055">
    <property type="entry name" value="TYR_PHOSPHATASE_PTP"/>
    <property type="match status" value="2"/>
</dbReference>
<organism evidence="8 9">
    <name type="scientific">Crassostrea virginica</name>
    <name type="common">Eastern oyster</name>
    <dbReference type="NCBI Taxonomy" id="6565"/>
    <lineage>
        <taxon>Eukaryota</taxon>
        <taxon>Metazoa</taxon>
        <taxon>Spiralia</taxon>
        <taxon>Lophotrochozoa</taxon>
        <taxon>Mollusca</taxon>
        <taxon>Bivalvia</taxon>
        <taxon>Autobranchia</taxon>
        <taxon>Pteriomorphia</taxon>
        <taxon>Ostreida</taxon>
        <taxon>Ostreoidea</taxon>
        <taxon>Ostreidae</taxon>
        <taxon>Crassostrea</taxon>
    </lineage>
</organism>
<dbReference type="SUPFAM" id="SSF52799">
    <property type="entry name" value="(Phosphotyrosine protein) phosphatases II"/>
    <property type="match status" value="2"/>
</dbReference>
<evidence type="ECO:0000256" key="3">
    <source>
        <dbReference type="ARBA" id="ARBA00022801"/>
    </source>
</evidence>